<dbReference type="Proteomes" id="UP000629619">
    <property type="component" value="Unassembled WGS sequence"/>
</dbReference>
<evidence type="ECO:0000259" key="3">
    <source>
        <dbReference type="Pfam" id="PF22888"/>
    </source>
</evidence>
<sequence length="205" mass="21728">MSAVPEMQDPRPSSPHWPTTVLPTVPAQPDDKYRRAGRRRVIVLGSAGAFLALSIGYWALSGSDDDPAPAAAPAAPAQVLRTQSIEPLAESTTGPTGEPPAGKPTTRPVATRTVPPGAVLTRMQREIGVLVRKRELDRGDGTSLVKRLRKVSESLRGNDQEAAARRLEDFAEKLVDLHDDGDISDAGFNALAGQATQLAGRLPTG</sequence>
<name>A0A919TL36_9ACTN</name>
<feature type="domain" description="FIMAH" evidence="3">
    <location>
        <begin position="122"/>
        <end position="198"/>
    </location>
</feature>
<dbReference type="AlphaFoldDB" id="A0A919TL36"/>
<evidence type="ECO:0000256" key="1">
    <source>
        <dbReference type="SAM" id="MobiDB-lite"/>
    </source>
</evidence>
<keyword evidence="2" id="KW-0472">Membrane</keyword>
<proteinExistence type="predicted"/>
<feature type="transmembrane region" description="Helical" evidence="2">
    <location>
        <begin position="41"/>
        <end position="60"/>
    </location>
</feature>
<protein>
    <recommendedName>
        <fullName evidence="3">FIMAH domain-containing protein</fullName>
    </recommendedName>
</protein>
<evidence type="ECO:0000313" key="4">
    <source>
        <dbReference type="EMBL" id="GIF06711.1"/>
    </source>
</evidence>
<keyword evidence="5" id="KW-1185">Reference proteome</keyword>
<evidence type="ECO:0000256" key="2">
    <source>
        <dbReference type="SAM" id="Phobius"/>
    </source>
</evidence>
<comment type="caution">
    <text evidence="4">The sequence shown here is derived from an EMBL/GenBank/DDBJ whole genome shotgun (WGS) entry which is preliminary data.</text>
</comment>
<dbReference type="EMBL" id="BOMW01000039">
    <property type="protein sequence ID" value="GIF06711.1"/>
    <property type="molecule type" value="Genomic_DNA"/>
</dbReference>
<evidence type="ECO:0000313" key="5">
    <source>
        <dbReference type="Proteomes" id="UP000629619"/>
    </source>
</evidence>
<feature type="region of interest" description="Disordered" evidence="1">
    <location>
        <begin position="89"/>
        <end position="112"/>
    </location>
</feature>
<gene>
    <name evidence="4" type="ORF">Asi03nite_42490</name>
</gene>
<organism evidence="4 5">
    <name type="scientific">Actinoplanes siamensis</name>
    <dbReference type="NCBI Taxonomy" id="1223317"/>
    <lineage>
        <taxon>Bacteria</taxon>
        <taxon>Bacillati</taxon>
        <taxon>Actinomycetota</taxon>
        <taxon>Actinomycetes</taxon>
        <taxon>Micromonosporales</taxon>
        <taxon>Micromonosporaceae</taxon>
        <taxon>Actinoplanes</taxon>
    </lineage>
</organism>
<keyword evidence="2" id="KW-1133">Transmembrane helix</keyword>
<keyword evidence="2" id="KW-0812">Transmembrane</keyword>
<feature type="region of interest" description="Disordered" evidence="1">
    <location>
        <begin position="1"/>
        <end position="33"/>
    </location>
</feature>
<dbReference type="InterPro" id="IPR054470">
    <property type="entry name" value="FIMAH_dom"/>
</dbReference>
<accession>A0A919TL36</accession>
<reference evidence="4" key="1">
    <citation type="submission" date="2021-01" db="EMBL/GenBank/DDBJ databases">
        <title>Whole genome shotgun sequence of Actinoplanes siamensis NBRC 109076.</title>
        <authorList>
            <person name="Komaki H."/>
            <person name="Tamura T."/>
        </authorList>
    </citation>
    <scope>NUCLEOTIDE SEQUENCE</scope>
    <source>
        <strain evidence="4">NBRC 109076</strain>
    </source>
</reference>
<dbReference type="Pfam" id="PF22888">
    <property type="entry name" value="FIMAH"/>
    <property type="match status" value="1"/>
</dbReference>